<reference evidence="1 2" key="1">
    <citation type="submission" date="2020-10" db="EMBL/GenBank/DDBJ databases">
        <title>Connecting structure to function with the recovery of over 1000 high-quality activated sludge metagenome-assembled genomes encoding full-length rRNA genes using long-read sequencing.</title>
        <authorList>
            <person name="Singleton C.M."/>
            <person name="Petriglieri F."/>
            <person name="Kristensen J.M."/>
            <person name="Kirkegaard R.H."/>
            <person name="Michaelsen T.Y."/>
            <person name="Andersen M.H."/>
            <person name="Karst S.M."/>
            <person name="Dueholm M.S."/>
            <person name="Nielsen P.H."/>
            <person name="Albertsen M."/>
        </authorList>
    </citation>
    <scope>NUCLEOTIDE SEQUENCE [LARGE SCALE GENOMIC DNA]</scope>
    <source>
        <strain evidence="1">Ribe_18-Q3-R11-54_MAXAC.273</strain>
    </source>
</reference>
<dbReference type="AlphaFoldDB" id="A0A9D7SXA6"/>
<name>A0A9D7SXA6_9BACT</name>
<evidence type="ECO:0000313" key="1">
    <source>
        <dbReference type="EMBL" id="MBK9983879.1"/>
    </source>
</evidence>
<sequence>MGIFGKLHYYTDKSLWKEIRQLFKSPSWTSLMEALLKLMDKHILSSKVHGNKHIRVKVSEVLNDTLIHQYIKAIQPEHFTTKEIIHFWETRLGVSEKESTAGLLYNFIHKAGGQIDFDQTLQSLHKTNPTTELDAINAIEPFITAIQKIMNRLLARGTSEVDNELKAFMGLHLDHPKFNIARMQEFLNESYLNPESIRRLNELINIYLNSSRGKDKEKLVNDLIEFHKTLMKRRSNLPWITIGRNHSITQHRSFQYNEREMEALSDHSWVNNYYLSTLVSLYQGLHH</sequence>
<dbReference type="EMBL" id="JADKGY010000029">
    <property type="protein sequence ID" value="MBK9983879.1"/>
    <property type="molecule type" value="Genomic_DNA"/>
</dbReference>
<evidence type="ECO:0000313" key="2">
    <source>
        <dbReference type="Proteomes" id="UP000808337"/>
    </source>
</evidence>
<protein>
    <submittedName>
        <fullName evidence="1">Uncharacterized protein</fullName>
    </submittedName>
</protein>
<proteinExistence type="predicted"/>
<gene>
    <name evidence="1" type="ORF">IPP15_16170</name>
</gene>
<comment type="caution">
    <text evidence="1">The sequence shown here is derived from an EMBL/GenBank/DDBJ whole genome shotgun (WGS) entry which is preliminary data.</text>
</comment>
<organism evidence="1 2">
    <name type="scientific">Candidatus Opimibacter skivensis</name>
    <dbReference type="NCBI Taxonomy" id="2982028"/>
    <lineage>
        <taxon>Bacteria</taxon>
        <taxon>Pseudomonadati</taxon>
        <taxon>Bacteroidota</taxon>
        <taxon>Saprospiria</taxon>
        <taxon>Saprospirales</taxon>
        <taxon>Saprospiraceae</taxon>
        <taxon>Candidatus Opimibacter</taxon>
    </lineage>
</organism>
<dbReference type="Proteomes" id="UP000808337">
    <property type="component" value="Unassembled WGS sequence"/>
</dbReference>
<accession>A0A9D7SXA6</accession>